<dbReference type="PATRIC" id="fig|889306.3.peg.1210"/>
<dbReference type="RefSeq" id="WP_041086959.1">
    <property type="nucleotide sequence ID" value="NZ_JXRP01000009.1"/>
</dbReference>
<feature type="transmembrane region" description="Helical" evidence="1">
    <location>
        <begin position="28"/>
        <end position="46"/>
    </location>
</feature>
<keyword evidence="1" id="KW-0812">Transmembrane</keyword>
<gene>
    <name evidence="2" type="ORF">KP78_12030</name>
</gene>
<proteinExistence type="predicted"/>
<evidence type="ECO:0000313" key="2">
    <source>
        <dbReference type="EMBL" id="KIL49735.1"/>
    </source>
</evidence>
<keyword evidence="1" id="KW-1133">Transmembrane helix</keyword>
<organism evidence="2 3">
    <name type="scientific">Jeotgalibacillus soli</name>
    <dbReference type="NCBI Taxonomy" id="889306"/>
    <lineage>
        <taxon>Bacteria</taxon>
        <taxon>Bacillati</taxon>
        <taxon>Bacillota</taxon>
        <taxon>Bacilli</taxon>
        <taxon>Bacillales</taxon>
        <taxon>Caryophanaceae</taxon>
        <taxon>Jeotgalibacillus</taxon>
    </lineage>
</organism>
<keyword evidence="1" id="KW-0472">Membrane</keyword>
<reference evidence="2 3" key="1">
    <citation type="submission" date="2015-01" db="EMBL/GenBank/DDBJ databases">
        <title>Genome sequencing of Jeotgalibacillus soli.</title>
        <authorList>
            <person name="Goh K.M."/>
            <person name="Chan K.-G."/>
            <person name="Yaakop A.S."/>
            <person name="Ee R."/>
            <person name="Gan H.M."/>
            <person name="Chan C.S."/>
        </authorList>
    </citation>
    <scope>NUCLEOTIDE SEQUENCE [LARGE SCALE GENOMIC DNA]</scope>
    <source>
        <strain evidence="2 3">P9</strain>
    </source>
</reference>
<dbReference type="OrthoDB" id="2456583at2"/>
<dbReference type="EMBL" id="JXRP01000009">
    <property type="protein sequence ID" value="KIL49735.1"/>
    <property type="molecule type" value="Genomic_DNA"/>
</dbReference>
<feature type="transmembrane region" description="Helical" evidence="1">
    <location>
        <begin position="5"/>
        <end position="22"/>
    </location>
</feature>
<evidence type="ECO:0000256" key="1">
    <source>
        <dbReference type="SAM" id="Phobius"/>
    </source>
</evidence>
<comment type="caution">
    <text evidence="2">The sequence shown here is derived from an EMBL/GenBank/DDBJ whole genome shotgun (WGS) entry which is preliminary data.</text>
</comment>
<dbReference type="AlphaFoldDB" id="A0A0C2RHT2"/>
<dbReference type="STRING" id="889306.KP78_12030"/>
<keyword evidence="3" id="KW-1185">Reference proteome</keyword>
<protein>
    <submittedName>
        <fullName evidence="2">Uncharacterized protein</fullName>
    </submittedName>
</protein>
<sequence length="59" mass="6968">MVKTFITYGTLIILIALVFYLYNRMLGSIPLLICSFVLYYLAYIEAKKDRIKRKKESND</sequence>
<evidence type="ECO:0000313" key="3">
    <source>
        <dbReference type="Proteomes" id="UP000031938"/>
    </source>
</evidence>
<accession>A0A0C2RHT2</accession>
<dbReference type="Proteomes" id="UP000031938">
    <property type="component" value="Unassembled WGS sequence"/>
</dbReference>
<name>A0A0C2RHT2_9BACL</name>